<name>A0A1H1VI88_9MICO</name>
<accession>A0A1H1VI88</accession>
<reference evidence="3" key="1">
    <citation type="submission" date="2016-10" db="EMBL/GenBank/DDBJ databases">
        <authorList>
            <person name="Varghese N."/>
            <person name="Submissions S."/>
        </authorList>
    </citation>
    <scope>NUCLEOTIDE SEQUENCE [LARGE SCALE GENOMIC DNA]</scope>
    <source>
        <strain evidence="3">DSM 21772</strain>
    </source>
</reference>
<evidence type="ECO:0000313" key="2">
    <source>
        <dbReference type="EMBL" id="SDS84568.1"/>
    </source>
</evidence>
<evidence type="ECO:0000256" key="1">
    <source>
        <dbReference type="SAM" id="SignalP"/>
    </source>
</evidence>
<dbReference type="AlphaFoldDB" id="A0A1H1VI88"/>
<dbReference type="EMBL" id="LT629742">
    <property type="protein sequence ID" value="SDS84568.1"/>
    <property type="molecule type" value="Genomic_DNA"/>
</dbReference>
<dbReference type="RefSeq" id="WP_156786329.1">
    <property type="nucleotide sequence ID" value="NZ_LT629742.1"/>
</dbReference>
<proteinExistence type="predicted"/>
<feature type="signal peptide" evidence="1">
    <location>
        <begin position="1"/>
        <end position="27"/>
    </location>
</feature>
<dbReference type="Proteomes" id="UP000181956">
    <property type="component" value="Chromosome I"/>
</dbReference>
<feature type="chain" id="PRO_5009263318" evidence="1">
    <location>
        <begin position="28"/>
        <end position="156"/>
    </location>
</feature>
<evidence type="ECO:0000313" key="3">
    <source>
        <dbReference type="Proteomes" id="UP000181956"/>
    </source>
</evidence>
<sequence>MKKRTTTLAVGVAVLALAGLGTGTAVAYVPTLFAPAGLTAEGMQSKPLPAPEYEMNRQGLTYGSAVDAISPETEPDLIQAVATNGKEGFVRKTELDAVNGTAAQASFKSPEDALKWQATEGAKDHVIPVYGVDGSTVLGEFLVVGQVTQSRGAGVK</sequence>
<protein>
    <submittedName>
        <fullName evidence="2">Uncharacterized protein</fullName>
    </submittedName>
</protein>
<keyword evidence="1" id="KW-0732">Signal</keyword>
<gene>
    <name evidence="2" type="ORF">SAMN04489834_2272</name>
</gene>
<dbReference type="OrthoDB" id="3786257at2"/>
<organism evidence="2 3">
    <name type="scientific">Microterricola viridarii</name>
    <dbReference type="NCBI Taxonomy" id="412690"/>
    <lineage>
        <taxon>Bacteria</taxon>
        <taxon>Bacillati</taxon>
        <taxon>Actinomycetota</taxon>
        <taxon>Actinomycetes</taxon>
        <taxon>Micrococcales</taxon>
        <taxon>Microbacteriaceae</taxon>
        <taxon>Microterricola</taxon>
    </lineage>
</organism>
<keyword evidence="3" id="KW-1185">Reference proteome</keyword>
<dbReference type="STRING" id="412690.SAMN04489834_2272"/>